<evidence type="ECO:0000313" key="9">
    <source>
        <dbReference type="Proteomes" id="UP000293433"/>
    </source>
</evidence>
<dbReference type="AlphaFoldDB" id="A0A4Q7LF35"/>
<feature type="transmembrane region" description="Helical" evidence="6">
    <location>
        <begin position="100"/>
        <end position="118"/>
    </location>
</feature>
<proteinExistence type="predicted"/>
<feature type="transmembrane region" description="Helical" evidence="6">
    <location>
        <begin position="161"/>
        <end position="181"/>
    </location>
</feature>
<feature type="transmembrane region" description="Helical" evidence="6">
    <location>
        <begin position="233"/>
        <end position="251"/>
    </location>
</feature>
<dbReference type="SUPFAM" id="SSF103481">
    <property type="entry name" value="Multidrug resistance efflux transporter EmrE"/>
    <property type="match status" value="2"/>
</dbReference>
<dbReference type="PANTHER" id="PTHR42920">
    <property type="entry name" value="OS03G0707200 PROTEIN-RELATED"/>
    <property type="match status" value="1"/>
</dbReference>
<dbReference type="RefSeq" id="WP_275938356.1">
    <property type="nucleotide sequence ID" value="NZ_SGWV01000011.1"/>
</dbReference>
<evidence type="ECO:0000313" key="8">
    <source>
        <dbReference type="EMBL" id="RZS51918.1"/>
    </source>
</evidence>
<comment type="caution">
    <text evidence="8">The sequence shown here is derived from an EMBL/GenBank/DDBJ whole genome shotgun (WGS) entry which is preliminary data.</text>
</comment>
<feature type="transmembrane region" description="Helical" evidence="6">
    <location>
        <begin position="130"/>
        <end position="149"/>
    </location>
</feature>
<feature type="transmembrane region" description="Helical" evidence="6">
    <location>
        <begin position="45"/>
        <end position="64"/>
    </location>
</feature>
<evidence type="ECO:0000256" key="6">
    <source>
        <dbReference type="SAM" id="Phobius"/>
    </source>
</evidence>
<dbReference type="InterPro" id="IPR051258">
    <property type="entry name" value="Diverse_Substrate_Transporter"/>
</dbReference>
<gene>
    <name evidence="8" type="ORF">EV685_3102</name>
</gene>
<dbReference type="InterPro" id="IPR000620">
    <property type="entry name" value="EamA_dom"/>
</dbReference>
<dbReference type="Proteomes" id="UP000293433">
    <property type="component" value="Unassembled WGS sequence"/>
</dbReference>
<evidence type="ECO:0000256" key="3">
    <source>
        <dbReference type="ARBA" id="ARBA00022692"/>
    </source>
</evidence>
<feature type="transmembrane region" description="Helical" evidence="6">
    <location>
        <begin position="193"/>
        <end position="213"/>
    </location>
</feature>
<evidence type="ECO:0000259" key="7">
    <source>
        <dbReference type="Pfam" id="PF00892"/>
    </source>
</evidence>
<dbReference type="GO" id="GO:0005886">
    <property type="term" value="C:plasma membrane"/>
    <property type="evidence" value="ECO:0007669"/>
    <property type="project" value="UniProtKB-SubCell"/>
</dbReference>
<accession>A0A4Q7LF35</accession>
<dbReference type="InterPro" id="IPR037185">
    <property type="entry name" value="EmrE-like"/>
</dbReference>
<evidence type="ECO:0000256" key="5">
    <source>
        <dbReference type="ARBA" id="ARBA00023136"/>
    </source>
</evidence>
<evidence type="ECO:0000256" key="4">
    <source>
        <dbReference type="ARBA" id="ARBA00022989"/>
    </source>
</evidence>
<protein>
    <submittedName>
        <fullName evidence="8">EamA domain-containing membrane protein RarD</fullName>
    </submittedName>
</protein>
<feature type="transmembrane region" description="Helical" evidence="6">
    <location>
        <begin position="289"/>
        <end position="306"/>
    </location>
</feature>
<organism evidence="8 9">
    <name type="scientific">Sphaerotilus mobilis</name>
    <dbReference type="NCBI Taxonomy" id="47994"/>
    <lineage>
        <taxon>Bacteria</taxon>
        <taxon>Pseudomonadati</taxon>
        <taxon>Pseudomonadota</taxon>
        <taxon>Betaproteobacteria</taxon>
        <taxon>Burkholderiales</taxon>
        <taxon>Sphaerotilaceae</taxon>
        <taxon>Sphaerotilus</taxon>
    </lineage>
</organism>
<feature type="domain" description="EamA" evidence="7">
    <location>
        <begin position="17"/>
        <end position="145"/>
    </location>
</feature>
<name>A0A4Q7LF35_9BURK</name>
<dbReference type="PANTHER" id="PTHR42920:SF5">
    <property type="entry name" value="EAMA DOMAIN-CONTAINING PROTEIN"/>
    <property type="match status" value="1"/>
</dbReference>
<feature type="transmembrane region" description="Helical" evidence="6">
    <location>
        <begin position="76"/>
        <end position="94"/>
    </location>
</feature>
<keyword evidence="9" id="KW-1185">Reference proteome</keyword>
<keyword evidence="5 6" id="KW-0472">Membrane</keyword>
<dbReference type="Pfam" id="PF00892">
    <property type="entry name" value="EamA"/>
    <property type="match status" value="2"/>
</dbReference>
<comment type="subcellular location">
    <subcellularLocation>
        <location evidence="1">Cell membrane</location>
        <topology evidence="1">Multi-pass membrane protein</topology>
    </subcellularLocation>
</comment>
<evidence type="ECO:0000256" key="2">
    <source>
        <dbReference type="ARBA" id="ARBA00022475"/>
    </source>
</evidence>
<dbReference type="EMBL" id="SGWV01000011">
    <property type="protein sequence ID" value="RZS51918.1"/>
    <property type="molecule type" value="Genomic_DNA"/>
</dbReference>
<reference evidence="8 9" key="1">
    <citation type="submission" date="2019-02" db="EMBL/GenBank/DDBJ databases">
        <title>Genomic Encyclopedia of Type Strains, Phase IV (KMG-IV): sequencing the most valuable type-strain genomes for metagenomic binning, comparative biology and taxonomic classification.</title>
        <authorList>
            <person name="Goeker M."/>
        </authorList>
    </citation>
    <scope>NUCLEOTIDE SEQUENCE [LARGE SCALE GENOMIC DNA]</scope>
    <source>
        <strain evidence="8 9">DSM 10617</strain>
    </source>
</reference>
<evidence type="ECO:0000256" key="1">
    <source>
        <dbReference type="ARBA" id="ARBA00004651"/>
    </source>
</evidence>
<feature type="transmembrane region" description="Helical" evidence="6">
    <location>
        <begin position="12"/>
        <end position="33"/>
    </location>
</feature>
<sequence length="309" mass="32469">MDAARTAGAVSRVSGLAVLALMFNALTWGLSWWPFRQLQDAGLHALWSTALIYGSAVLVVTLVRPGAWRQVQRHRSLWAIALASGCTNLGFNWGVTIGDVSRVVLLFYLTPLWTVVLARWLLHERAHAQVWLRVAMALGGAALVITAGHETQAPRAAAMPLLADALALAAGFFFSLNNVMLKRSADLPEEGRAMAMFGGGALVSLLVVGAGSLGLPALSGLGLQAPPPLQASWLLPALGLAAAFLVANLALQYGAARLPANVTSVVMPCEIVFASLSAVWWAGETLTPMLLLGGALILGATLLAAWQGR</sequence>
<keyword evidence="4 6" id="KW-1133">Transmembrane helix</keyword>
<feature type="domain" description="EamA" evidence="7">
    <location>
        <begin position="163"/>
        <end position="304"/>
    </location>
</feature>
<keyword evidence="2" id="KW-1003">Cell membrane</keyword>
<feature type="transmembrane region" description="Helical" evidence="6">
    <location>
        <begin position="263"/>
        <end position="283"/>
    </location>
</feature>
<keyword evidence="3 6" id="KW-0812">Transmembrane</keyword>